<dbReference type="Pfam" id="PF24891">
    <property type="entry name" value="DUF7742"/>
    <property type="match status" value="1"/>
</dbReference>
<dbReference type="InterPro" id="IPR056644">
    <property type="entry name" value="DUF7742"/>
</dbReference>
<dbReference type="EMBL" id="AMGO01000052">
    <property type="protein sequence ID" value="EKE43641.1"/>
    <property type="molecule type" value="Genomic_DNA"/>
</dbReference>
<feature type="domain" description="DUF7742" evidence="1">
    <location>
        <begin position="7"/>
        <end position="88"/>
    </location>
</feature>
<name>K2GLT3_9RHOB</name>
<accession>K2GLT3</accession>
<dbReference type="Proteomes" id="UP000006765">
    <property type="component" value="Unassembled WGS sequence"/>
</dbReference>
<evidence type="ECO:0000313" key="2">
    <source>
        <dbReference type="EMBL" id="EKE43641.1"/>
    </source>
</evidence>
<gene>
    <name evidence="2" type="ORF">OCGS_2373</name>
</gene>
<dbReference type="STRING" id="1231392.OCGS_2373"/>
<organism evidence="2 3">
    <name type="scientific">Oceaniovalibus guishaninsula JLT2003</name>
    <dbReference type="NCBI Taxonomy" id="1231392"/>
    <lineage>
        <taxon>Bacteria</taxon>
        <taxon>Pseudomonadati</taxon>
        <taxon>Pseudomonadota</taxon>
        <taxon>Alphaproteobacteria</taxon>
        <taxon>Rhodobacterales</taxon>
        <taxon>Roseobacteraceae</taxon>
        <taxon>Oceaniovalibus</taxon>
    </lineage>
</organism>
<comment type="caution">
    <text evidence="2">The sequence shown here is derived from an EMBL/GenBank/DDBJ whole genome shotgun (WGS) entry which is preliminary data.</text>
</comment>
<dbReference type="AlphaFoldDB" id="K2GLT3"/>
<proteinExistence type="predicted"/>
<sequence length="113" mass="12230">MNARAPRMGDLIALARACLAQPAHRRAWVARRILAEAARAGTWRRATGRVHPLWGDGSVAAAALRRRCAAEPPLEDAEWRACLTLGLDAFAGGVGQRDSRLYCRDTPPTGAFP</sequence>
<dbReference type="RefSeq" id="WP_007427525.1">
    <property type="nucleotide sequence ID" value="NZ_AMGO01000052.1"/>
</dbReference>
<evidence type="ECO:0000259" key="1">
    <source>
        <dbReference type="Pfam" id="PF24891"/>
    </source>
</evidence>
<protein>
    <recommendedName>
        <fullName evidence="1">DUF7742 domain-containing protein</fullName>
    </recommendedName>
</protein>
<evidence type="ECO:0000313" key="3">
    <source>
        <dbReference type="Proteomes" id="UP000006765"/>
    </source>
</evidence>
<keyword evidence="3" id="KW-1185">Reference proteome</keyword>
<reference evidence="2 3" key="1">
    <citation type="journal article" date="2012" name="J. Bacteriol.">
        <title>Draft Genome Sequence of Oceaniovalibus guishaninsula JLT2003T.</title>
        <authorList>
            <person name="Tang K."/>
            <person name="Liu K."/>
            <person name="Jiao N."/>
        </authorList>
    </citation>
    <scope>NUCLEOTIDE SEQUENCE [LARGE SCALE GENOMIC DNA]</scope>
    <source>
        <strain evidence="2 3">JLT2003</strain>
    </source>
</reference>